<comment type="caution">
    <text evidence="2">The sequence shown here is derived from an EMBL/GenBank/DDBJ whole genome shotgun (WGS) entry which is preliminary data.</text>
</comment>
<evidence type="ECO:0000313" key="3">
    <source>
        <dbReference type="Proteomes" id="UP001378592"/>
    </source>
</evidence>
<evidence type="ECO:0000256" key="1">
    <source>
        <dbReference type="SAM" id="SignalP"/>
    </source>
</evidence>
<feature type="signal peptide" evidence="1">
    <location>
        <begin position="1"/>
        <end position="27"/>
    </location>
</feature>
<dbReference type="Pfam" id="PF01395">
    <property type="entry name" value="PBP_GOBP"/>
    <property type="match status" value="1"/>
</dbReference>
<dbReference type="EMBL" id="JAZDUA010000532">
    <property type="protein sequence ID" value="KAK7791483.1"/>
    <property type="molecule type" value="Genomic_DNA"/>
</dbReference>
<keyword evidence="1" id="KW-0732">Signal</keyword>
<name>A0AAN9Z0D2_9ORTH</name>
<dbReference type="SUPFAM" id="SSF47565">
    <property type="entry name" value="Insect pheromone/odorant-binding proteins"/>
    <property type="match status" value="1"/>
</dbReference>
<dbReference type="InterPro" id="IPR036728">
    <property type="entry name" value="PBP_GOBP_sf"/>
</dbReference>
<dbReference type="InterPro" id="IPR006170">
    <property type="entry name" value="PBP/GOBP"/>
</dbReference>
<gene>
    <name evidence="2" type="ORF">R5R35_008814</name>
</gene>
<dbReference type="AlphaFoldDB" id="A0AAN9Z0D2"/>
<protein>
    <recommendedName>
        <fullName evidence="4">Odorant binding protein</fullName>
    </recommendedName>
</protein>
<keyword evidence="3" id="KW-1185">Reference proteome</keyword>
<feature type="chain" id="PRO_5042857206" description="Odorant binding protein" evidence="1">
    <location>
        <begin position="28"/>
        <end position="138"/>
    </location>
</feature>
<sequence length="138" mass="15520">MGYLVLTTTNLVFICYLFITNVQLSATQTPECLEITVKAARECQEASDISKSECEKMSDPNTNLVTASQELKMMLNCFWKRLGWLDESGRLAEAPGCGTDEKRFRKFKEAYGELVHRAPDGDKGATISQCRHRRCTTA</sequence>
<dbReference type="CDD" id="cd23992">
    <property type="entry name" value="PBP_GOBP"/>
    <property type="match status" value="1"/>
</dbReference>
<dbReference type="Proteomes" id="UP001378592">
    <property type="component" value="Unassembled WGS sequence"/>
</dbReference>
<dbReference type="GO" id="GO:0005549">
    <property type="term" value="F:odorant binding"/>
    <property type="evidence" value="ECO:0007669"/>
    <property type="project" value="InterPro"/>
</dbReference>
<reference evidence="2 3" key="1">
    <citation type="submission" date="2024-03" db="EMBL/GenBank/DDBJ databases">
        <title>The genome assembly and annotation of the cricket Gryllus longicercus Weissman &amp; Gray.</title>
        <authorList>
            <person name="Szrajer S."/>
            <person name="Gray D."/>
            <person name="Ylla G."/>
        </authorList>
    </citation>
    <scope>NUCLEOTIDE SEQUENCE [LARGE SCALE GENOMIC DNA]</scope>
    <source>
        <strain evidence="2">DAG 2021-001</strain>
        <tissue evidence="2">Whole body minus gut</tissue>
    </source>
</reference>
<organism evidence="2 3">
    <name type="scientific">Gryllus longicercus</name>
    <dbReference type="NCBI Taxonomy" id="2509291"/>
    <lineage>
        <taxon>Eukaryota</taxon>
        <taxon>Metazoa</taxon>
        <taxon>Ecdysozoa</taxon>
        <taxon>Arthropoda</taxon>
        <taxon>Hexapoda</taxon>
        <taxon>Insecta</taxon>
        <taxon>Pterygota</taxon>
        <taxon>Neoptera</taxon>
        <taxon>Polyneoptera</taxon>
        <taxon>Orthoptera</taxon>
        <taxon>Ensifera</taxon>
        <taxon>Gryllidea</taxon>
        <taxon>Grylloidea</taxon>
        <taxon>Gryllidae</taxon>
        <taxon>Gryllinae</taxon>
        <taxon>Gryllus</taxon>
    </lineage>
</organism>
<evidence type="ECO:0000313" key="2">
    <source>
        <dbReference type="EMBL" id="KAK7791483.1"/>
    </source>
</evidence>
<evidence type="ECO:0008006" key="4">
    <source>
        <dbReference type="Google" id="ProtNLM"/>
    </source>
</evidence>
<proteinExistence type="predicted"/>
<accession>A0AAN9Z0D2</accession>
<dbReference type="Gene3D" id="1.10.238.20">
    <property type="entry name" value="Pheromone/general odorant binding protein domain"/>
    <property type="match status" value="1"/>
</dbReference>